<reference evidence="2 3" key="1">
    <citation type="journal article" date="2024" name="BMC Genomics">
        <title>De novo assembly and annotation of Popillia japonica's genome with initial clues to its potential as an invasive pest.</title>
        <authorList>
            <person name="Cucini C."/>
            <person name="Boschi S."/>
            <person name="Funari R."/>
            <person name="Cardaioli E."/>
            <person name="Iannotti N."/>
            <person name="Marturano G."/>
            <person name="Paoli F."/>
            <person name="Bruttini M."/>
            <person name="Carapelli A."/>
            <person name="Frati F."/>
            <person name="Nardi F."/>
        </authorList>
    </citation>
    <scope>NUCLEOTIDE SEQUENCE [LARGE SCALE GENOMIC DNA]</scope>
    <source>
        <strain evidence="2">DMR45628</strain>
    </source>
</reference>
<dbReference type="InterPro" id="IPR039031">
    <property type="entry name" value="Mucolipin"/>
</dbReference>
<dbReference type="Pfam" id="PF21381">
    <property type="entry name" value="MCLN_ECD"/>
    <property type="match status" value="1"/>
</dbReference>
<evidence type="ECO:0000313" key="3">
    <source>
        <dbReference type="Proteomes" id="UP001458880"/>
    </source>
</evidence>
<comment type="caution">
    <text evidence="2">The sequence shown here is derived from an EMBL/GenBank/DDBJ whole genome shotgun (WGS) entry which is preliminary data.</text>
</comment>
<protein>
    <recommendedName>
        <fullName evidence="1">Mucolipin extracytosolic domain-containing protein</fullName>
    </recommendedName>
</protein>
<dbReference type="Proteomes" id="UP001458880">
    <property type="component" value="Unassembled WGS sequence"/>
</dbReference>
<dbReference type="GO" id="GO:0005886">
    <property type="term" value="C:plasma membrane"/>
    <property type="evidence" value="ECO:0007669"/>
    <property type="project" value="TreeGrafter"/>
</dbReference>
<evidence type="ECO:0000313" key="2">
    <source>
        <dbReference type="EMBL" id="KAK9709599.1"/>
    </source>
</evidence>
<sequence length="412" mass="47942">MSTSEIKNENIENEDERCAFTHHSECRQNLSLSPITEEKMRRKLQFFFMNPIEKWQARRRYPYKFVVQLIKIVLVTLQLCLFAYNRYNHINYTWDNKITFCHLFLKGWDSTREIYSYPPAAGPLAVYKMDEFFDTVDFAVQGYSNISQAIGPYSYVNEDNTMASMQLCLYQYKNGTIFGFNESFIFDSEIVEICENITSFNDDYFDSKLAFGERINFSALVKATLTFSIKTVSFKSAGPITPPNCYQFDIVILFLNEDHDGQMLLSLDAEPIRLMCKVICTISFVLCSRAIWRAQQLKAITNNFFVTNFNRPLGSEDRWKFLNMWYIMIIVNDVLIIIGSSVKERIERREFTSDQWNACSLFLGTGCTPKNFYTGAIGCSDSDARDVHPRIKKRQYIVQNLRGQPIPIIESI</sequence>
<feature type="domain" description="Mucolipin extracytosolic" evidence="1">
    <location>
        <begin position="91"/>
        <end position="277"/>
    </location>
</feature>
<dbReference type="GO" id="GO:0072345">
    <property type="term" value="F:NAADP-sensitive calcium-release channel activity"/>
    <property type="evidence" value="ECO:0007669"/>
    <property type="project" value="TreeGrafter"/>
</dbReference>
<name>A0AAW1JXB0_POPJA</name>
<organism evidence="2 3">
    <name type="scientific">Popillia japonica</name>
    <name type="common">Japanese beetle</name>
    <dbReference type="NCBI Taxonomy" id="7064"/>
    <lineage>
        <taxon>Eukaryota</taxon>
        <taxon>Metazoa</taxon>
        <taxon>Ecdysozoa</taxon>
        <taxon>Arthropoda</taxon>
        <taxon>Hexapoda</taxon>
        <taxon>Insecta</taxon>
        <taxon>Pterygota</taxon>
        <taxon>Neoptera</taxon>
        <taxon>Endopterygota</taxon>
        <taxon>Coleoptera</taxon>
        <taxon>Polyphaga</taxon>
        <taxon>Scarabaeiformia</taxon>
        <taxon>Scarabaeidae</taxon>
        <taxon>Rutelinae</taxon>
        <taxon>Popillia</taxon>
    </lineage>
</organism>
<dbReference type="CDD" id="cd21050">
    <property type="entry name" value="ELD_TRPML"/>
    <property type="match status" value="1"/>
</dbReference>
<dbReference type="AlphaFoldDB" id="A0AAW1JXB0"/>
<accession>A0AAW1JXB0</accession>
<proteinExistence type="predicted"/>
<dbReference type="PANTHER" id="PTHR12127">
    <property type="entry name" value="MUCOLIPIN"/>
    <property type="match status" value="1"/>
</dbReference>
<gene>
    <name evidence="2" type="ORF">QE152_g26545</name>
</gene>
<keyword evidence="3" id="KW-1185">Reference proteome</keyword>
<dbReference type="PANTHER" id="PTHR12127:SF7">
    <property type="entry name" value="SD02261P"/>
    <property type="match status" value="1"/>
</dbReference>
<dbReference type="EMBL" id="JASPKY010000306">
    <property type="protein sequence ID" value="KAK9709599.1"/>
    <property type="molecule type" value="Genomic_DNA"/>
</dbReference>
<dbReference type="InterPro" id="IPR049134">
    <property type="entry name" value="MCLN_ECD"/>
</dbReference>
<dbReference type="GO" id="GO:0005765">
    <property type="term" value="C:lysosomal membrane"/>
    <property type="evidence" value="ECO:0007669"/>
    <property type="project" value="TreeGrafter"/>
</dbReference>
<evidence type="ECO:0000259" key="1">
    <source>
        <dbReference type="Pfam" id="PF21381"/>
    </source>
</evidence>